<dbReference type="Pfam" id="PF13602">
    <property type="entry name" value="ADH_zinc_N_2"/>
    <property type="match status" value="1"/>
</dbReference>
<reference evidence="2 3" key="1">
    <citation type="submission" date="2016-10" db="EMBL/GenBank/DDBJ databases">
        <authorList>
            <person name="de Groot N.N."/>
        </authorList>
    </citation>
    <scope>NUCLEOTIDE SEQUENCE [LARGE SCALE GENOMIC DNA]</scope>
    <source>
        <strain evidence="2 3">DSM 26424</strain>
    </source>
</reference>
<dbReference type="InterPro" id="IPR011032">
    <property type="entry name" value="GroES-like_sf"/>
</dbReference>
<feature type="domain" description="Enoyl reductase (ER)" evidence="1">
    <location>
        <begin position="14"/>
        <end position="335"/>
    </location>
</feature>
<gene>
    <name evidence="2" type="ORF">SAMN04487993_101939</name>
</gene>
<dbReference type="PANTHER" id="PTHR44013">
    <property type="entry name" value="ZINC-TYPE ALCOHOL DEHYDROGENASE-LIKE PROTEIN C16A3.02C"/>
    <property type="match status" value="1"/>
</dbReference>
<keyword evidence="3" id="KW-1185">Reference proteome</keyword>
<dbReference type="RefSeq" id="WP_089849903.1">
    <property type="nucleotide sequence ID" value="NZ_FNEJ01000019.1"/>
</dbReference>
<dbReference type="SMART" id="SM00829">
    <property type="entry name" value="PKS_ER"/>
    <property type="match status" value="1"/>
</dbReference>
<sequence length="338" mass="35238">MTEMMKAVRQHAFGGPEVLSYEDAPIPRPARGEIRIRVMAASLNPPDWYLRDGYRALPPEWRPEGAFPLILGTDVSGVVDLAGEGVTGFAPGDEVYAMVRFPDALVEGAGAHAEYVTVPANQVGHKPAGIGHQHAAGAPMSLLTAWQFLVELGHDAANPFQPQAHAPVPLAGKRVLVNGAAGGVGHLSLQIAKWRGAHVIAVASNRHGDLLRGLGADEVIDYTQAKPEAVCADLDLVLDCVGGAAAARFLGCLKPGGALFIVNPLGFDGHAEADRLGVTVSSTQVRSSGAQLDAAARLLDDGTLHVVIDTAFPLADAAHAHLRAAEGHIQGKIVLSVA</sequence>
<name>A0A1G8R8X6_9RHOB</name>
<proteinExistence type="predicted"/>
<organism evidence="2 3">
    <name type="scientific">Salipiger marinus</name>
    <dbReference type="NCBI Taxonomy" id="555512"/>
    <lineage>
        <taxon>Bacteria</taxon>
        <taxon>Pseudomonadati</taxon>
        <taxon>Pseudomonadota</taxon>
        <taxon>Alphaproteobacteria</taxon>
        <taxon>Rhodobacterales</taxon>
        <taxon>Roseobacteraceae</taxon>
        <taxon>Salipiger</taxon>
    </lineage>
</organism>
<dbReference type="PROSITE" id="PS01162">
    <property type="entry name" value="QOR_ZETA_CRYSTAL"/>
    <property type="match status" value="1"/>
</dbReference>
<dbReference type="InterPro" id="IPR036291">
    <property type="entry name" value="NAD(P)-bd_dom_sf"/>
</dbReference>
<evidence type="ECO:0000313" key="2">
    <source>
        <dbReference type="EMBL" id="SDJ13432.1"/>
    </source>
</evidence>
<dbReference type="GO" id="GO:0016491">
    <property type="term" value="F:oxidoreductase activity"/>
    <property type="evidence" value="ECO:0007669"/>
    <property type="project" value="InterPro"/>
</dbReference>
<dbReference type="Proteomes" id="UP000199093">
    <property type="component" value="Unassembled WGS sequence"/>
</dbReference>
<dbReference type="InterPro" id="IPR002364">
    <property type="entry name" value="Quin_OxRdtase/zeta-crystal_CS"/>
</dbReference>
<dbReference type="GO" id="GO:0008270">
    <property type="term" value="F:zinc ion binding"/>
    <property type="evidence" value="ECO:0007669"/>
    <property type="project" value="InterPro"/>
</dbReference>
<dbReference type="Gene3D" id="3.40.50.720">
    <property type="entry name" value="NAD(P)-binding Rossmann-like Domain"/>
    <property type="match status" value="1"/>
</dbReference>
<dbReference type="SUPFAM" id="SSF50129">
    <property type="entry name" value="GroES-like"/>
    <property type="match status" value="1"/>
</dbReference>
<evidence type="ECO:0000259" key="1">
    <source>
        <dbReference type="SMART" id="SM00829"/>
    </source>
</evidence>
<dbReference type="InterPro" id="IPR020843">
    <property type="entry name" value="ER"/>
</dbReference>
<dbReference type="InterPro" id="IPR052733">
    <property type="entry name" value="Chloroplast_QOR"/>
</dbReference>
<dbReference type="Pfam" id="PF08240">
    <property type="entry name" value="ADH_N"/>
    <property type="match status" value="1"/>
</dbReference>
<dbReference type="STRING" id="555512.SAMN04487993_101939"/>
<dbReference type="OrthoDB" id="9805883at2"/>
<dbReference type="AlphaFoldDB" id="A0A1G8R8X6"/>
<dbReference type="EMBL" id="FNEJ01000019">
    <property type="protein sequence ID" value="SDJ13432.1"/>
    <property type="molecule type" value="Genomic_DNA"/>
</dbReference>
<evidence type="ECO:0000313" key="3">
    <source>
        <dbReference type="Proteomes" id="UP000199093"/>
    </source>
</evidence>
<protein>
    <submittedName>
        <fullName evidence="2">NADPH:quinone reductase</fullName>
    </submittedName>
</protein>
<dbReference type="PANTHER" id="PTHR44013:SF1">
    <property type="entry name" value="ZINC-TYPE ALCOHOL DEHYDROGENASE-LIKE PROTEIN C16A3.02C"/>
    <property type="match status" value="1"/>
</dbReference>
<dbReference type="InterPro" id="IPR013154">
    <property type="entry name" value="ADH-like_N"/>
</dbReference>
<dbReference type="SUPFAM" id="SSF51735">
    <property type="entry name" value="NAD(P)-binding Rossmann-fold domains"/>
    <property type="match status" value="1"/>
</dbReference>
<dbReference type="Gene3D" id="3.90.180.10">
    <property type="entry name" value="Medium-chain alcohol dehydrogenases, catalytic domain"/>
    <property type="match status" value="1"/>
</dbReference>
<accession>A0A1G8R8X6</accession>
<dbReference type="CDD" id="cd05289">
    <property type="entry name" value="MDR_like_2"/>
    <property type="match status" value="1"/>
</dbReference>